<sequence>MALSFDRRLTVTAAALLAVVAGAAPATTAYASPAGPVPAAAPAA</sequence>
<protein>
    <submittedName>
        <fullName evidence="2">Peptidase M15</fullName>
    </submittedName>
</protein>
<evidence type="ECO:0000256" key="1">
    <source>
        <dbReference type="SAM" id="SignalP"/>
    </source>
</evidence>
<feature type="chain" id="PRO_5045487355" evidence="1">
    <location>
        <begin position="32"/>
        <end position="44"/>
    </location>
</feature>
<dbReference type="EMBL" id="WTFF01000169">
    <property type="protein sequence ID" value="MBW5484494.1"/>
    <property type="molecule type" value="Genomic_DNA"/>
</dbReference>
<keyword evidence="1" id="KW-0732">Signal</keyword>
<evidence type="ECO:0000313" key="3">
    <source>
        <dbReference type="Proteomes" id="UP000812013"/>
    </source>
</evidence>
<organism evidence="2 3">
    <name type="scientific">Streptomyces bambusae</name>
    <dbReference type="NCBI Taxonomy" id="1550616"/>
    <lineage>
        <taxon>Bacteria</taxon>
        <taxon>Bacillati</taxon>
        <taxon>Actinomycetota</taxon>
        <taxon>Actinomycetes</taxon>
        <taxon>Kitasatosporales</taxon>
        <taxon>Streptomycetaceae</taxon>
        <taxon>Streptomyces</taxon>
    </lineage>
</organism>
<keyword evidence="3" id="KW-1185">Reference proteome</keyword>
<gene>
    <name evidence="2" type="ORF">GPJ59_22085</name>
</gene>
<name>A0ABS6ZAQ3_9ACTN</name>
<evidence type="ECO:0000313" key="2">
    <source>
        <dbReference type="EMBL" id="MBW5484494.1"/>
    </source>
</evidence>
<feature type="signal peptide" evidence="1">
    <location>
        <begin position="1"/>
        <end position="31"/>
    </location>
</feature>
<dbReference type="Proteomes" id="UP000812013">
    <property type="component" value="Unassembled WGS sequence"/>
</dbReference>
<reference evidence="2 3" key="1">
    <citation type="submission" date="2019-12" db="EMBL/GenBank/DDBJ databases">
        <title>Genome sequence of Streptomyces bambusae.</title>
        <authorList>
            <person name="Bansal K."/>
            <person name="Choksket S."/>
            <person name="Korpole S."/>
            <person name="Patil P.B."/>
        </authorList>
    </citation>
    <scope>NUCLEOTIDE SEQUENCE [LARGE SCALE GENOMIC DNA]</scope>
    <source>
        <strain evidence="2 3">SK60</strain>
    </source>
</reference>
<comment type="caution">
    <text evidence="2">The sequence shown here is derived from an EMBL/GenBank/DDBJ whole genome shotgun (WGS) entry which is preliminary data.</text>
</comment>
<feature type="non-terminal residue" evidence="2">
    <location>
        <position position="44"/>
    </location>
</feature>
<proteinExistence type="predicted"/>
<accession>A0ABS6ZAQ3</accession>